<dbReference type="Gene3D" id="2.60.120.10">
    <property type="entry name" value="Jelly Rolls"/>
    <property type="match status" value="1"/>
</dbReference>
<dbReference type="PANTHER" id="PTHR11635">
    <property type="entry name" value="CAMP-DEPENDENT PROTEIN KINASE REGULATORY CHAIN"/>
    <property type="match status" value="1"/>
</dbReference>
<dbReference type="InterPro" id="IPR000595">
    <property type="entry name" value="cNMP-bd_dom"/>
</dbReference>
<name>A0A927FJ13_9BURK</name>
<comment type="caution">
    <text evidence="2">The sequence shown here is derived from an EMBL/GenBank/DDBJ whole genome shotgun (WGS) entry which is preliminary data.</text>
</comment>
<dbReference type="Pfam" id="PF00027">
    <property type="entry name" value="cNMP_binding"/>
    <property type="match status" value="1"/>
</dbReference>
<reference evidence="2" key="1">
    <citation type="submission" date="2020-09" db="EMBL/GenBank/DDBJ databases">
        <title>Genome seq and assembly of Limnohabitants sp.</title>
        <authorList>
            <person name="Chhetri G."/>
        </authorList>
    </citation>
    <scope>NUCLEOTIDE SEQUENCE</scope>
    <source>
        <strain evidence="2">JUR4</strain>
    </source>
</reference>
<dbReference type="PANTHER" id="PTHR11635:SF152">
    <property type="entry name" value="CAMP-DEPENDENT PROTEIN KINASE TYPE I REGULATORY SUBUNIT-RELATED"/>
    <property type="match status" value="1"/>
</dbReference>
<dbReference type="PROSITE" id="PS50042">
    <property type="entry name" value="CNMP_BINDING_3"/>
    <property type="match status" value="1"/>
</dbReference>
<organism evidence="2 3">
    <name type="scientific">Limnohabitans radicicola</name>
    <dbReference type="NCBI Taxonomy" id="2771427"/>
    <lineage>
        <taxon>Bacteria</taxon>
        <taxon>Pseudomonadati</taxon>
        <taxon>Pseudomonadota</taxon>
        <taxon>Betaproteobacteria</taxon>
        <taxon>Burkholderiales</taxon>
        <taxon>Comamonadaceae</taxon>
        <taxon>Limnohabitans</taxon>
    </lineage>
</organism>
<dbReference type="Proteomes" id="UP000647424">
    <property type="component" value="Unassembled WGS sequence"/>
</dbReference>
<proteinExistence type="predicted"/>
<dbReference type="GO" id="GO:0005829">
    <property type="term" value="C:cytosol"/>
    <property type="evidence" value="ECO:0007669"/>
    <property type="project" value="TreeGrafter"/>
</dbReference>
<sequence>MSEAYFPVQSYKAGDVLFSRGEQANTFFMIESGEVDLFVPPANTFLVRLGPGEAFGEQAILTSGVRGATAIAVTDLICVQMTAESLQEIVQSQTSLIRPVLEALFLQLYLNNSIRSAIPELNLRRDPT</sequence>
<protein>
    <submittedName>
        <fullName evidence="2">Cyclic nucleotide-binding domain-containing protein</fullName>
    </submittedName>
</protein>
<evidence type="ECO:0000259" key="1">
    <source>
        <dbReference type="PROSITE" id="PS50042"/>
    </source>
</evidence>
<evidence type="ECO:0000313" key="3">
    <source>
        <dbReference type="Proteomes" id="UP000647424"/>
    </source>
</evidence>
<dbReference type="GO" id="GO:0005952">
    <property type="term" value="C:cAMP-dependent protein kinase complex"/>
    <property type="evidence" value="ECO:0007669"/>
    <property type="project" value="InterPro"/>
</dbReference>
<dbReference type="CDD" id="cd00038">
    <property type="entry name" value="CAP_ED"/>
    <property type="match status" value="1"/>
</dbReference>
<dbReference type="InterPro" id="IPR018490">
    <property type="entry name" value="cNMP-bd_dom_sf"/>
</dbReference>
<dbReference type="PRINTS" id="PR00103">
    <property type="entry name" value="CAMPKINASE"/>
</dbReference>
<dbReference type="AlphaFoldDB" id="A0A927FJ13"/>
<dbReference type="InterPro" id="IPR014710">
    <property type="entry name" value="RmlC-like_jellyroll"/>
</dbReference>
<gene>
    <name evidence="2" type="ORF">IC609_07930</name>
</gene>
<accession>A0A927FJ13</accession>
<keyword evidence="3" id="KW-1185">Reference proteome</keyword>
<dbReference type="EMBL" id="JACYFT010000002">
    <property type="protein sequence ID" value="MBD8050470.1"/>
    <property type="molecule type" value="Genomic_DNA"/>
</dbReference>
<evidence type="ECO:0000313" key="2">
    <source>
        <dbReference type="EMBL" id="MBD8050470.1"/>
    </source>
</evidence>
<dbReference type="InterPro" id="IPR050503">
    <property type="entry name" value="cAMP-dep_PK_reg_su-like"/>
</dbReference>
<dbReference type="SMART" id="SM00100">
    <property type="entry name" value="cNMP"/>
    <property type="match status" value="1"/>
</dbReference>
<dbReference type="RefSeq" id="WP_191818980.1">
    <property type="nucleotide sequence ID" value="NZ_JACYFT010000002.1"/>
</dbReference>
<dbReference type="SUPFAM" id="SSF51206">
    <property type="entry name" value="cAMP-binding domain-like"/>
    <property type="match status" value="1"/>
</dbReference>
<feature type="domain" description="Cyclic nucleotide-binding" evidence="1">
    <location>
        <begin position="1"/>
        <end position="107"/>
    </location>
</feature>